<reference evidence="2" key="2">
    <citation type="submission" date="2023-05" db="EMBL/GenBank/DDBJ databases">
        <authorList>
            <person name="Fouks B."/>
        </authorList>
    </citation>
    <scope>NUCLEOTIDE SEQUENCE</scope>
    <source>
        <strain evidence="2">Stay&amp;Tobe</strain>
        <tissue evidence="2">Testes</tissue>
    </source>
</reference>
<accession>A0AAD8A2T8</accession>
<protein>
    <recommendedName>
        <fullName evidence="4">Ubiquitin carboxyl-terminal hydrolase FAF-X</fullName>
    </recommendedName>
</protein>
<evidence type="ECO:0008006" key="4">
    <source>
        <dbReference type="Google" id="ProtNLM"/>
    </source>
</evidence>
<organism evidence="2 3">
    <name type="scientific">Diploptera punctata</name>
    <name type="common">Pacific beetle cockroach</name>
    <dbReference type="NCBI Taxonomy" id="6984"/>
    <lineage>
        <taxon>Eukaryota</taxon>
        <taxon>Metazoa</taxon>
        <taxon>Ecdysozoa</taxon>
        <taxon>Arthropoda</taxon>
        <taxon>Hexapoda</taxon>
        <taxon>Insecta</taxon>
        <taxon>Pterygota</taxon>
        <taxon>Neoptera</taxon>
        <taxon>Polyneoptera</taxon>
        <taxon>Dictyoptera</taxon>
        <taxon>Blattodea</taxon>
        <taxon>Blaberoidea</taxon>
        <taxon>Blaberidae</taxon>
        <taxon>Diplopterinae</taxon>
        <taxon>Diploptera</taxon>
    </lineage>
</organism>
<proteinExistence type="predicted"/>
<gene>
    <name evidence="2" type="ORF">L9F63_002035</name>
</gene>
<feature type="region of interest" description="Disordered" evidence="1">
    <location>
        <begin position="1"/>
        <end position="76"/>
    </location>
</feature>
<evidence type="ECO:0000256" key="1">
    <source>
        <dbReference type="SAM" id="MobiDB-lite"/>
    </source>
</evidence>
<dbReference type="Proteomes" id="UP001233999">
    <property type="component" value="Unassembled WGS sequence"/>
</dbReference>
<sequence length="274" mass="30353">MTIATRGQGVVVDPPDGQTSTQMCKPQQSVQPGNGSSIQLSETGVLGGEPSSDQQQINNELIGDDNSGMGGGTEPDFPHTKLALLDDKISSPRWVVPVLPEQELEVLLQASIDLCRKGLDVHSEACQRFFREGLTISFTKILTDDAVNSWKFNIHHCILQNCERLVELCVVKLNQDWFPLLDLLAMVFNPNNKFHTFNGSRPSETVPSGSNIPDEELYARLPPDSRTPRGWLVDLINRFGTLGGFQILLEKISEWKKSNSLSDICTHSAIWTLL</sequence>
<reference evidence="2" key="1">
    <citation type="journal article" date="2023" name="IScience">
        <title>Live-bearing cockroach genome reveals convergent evolutionary mechanisms linked to viviparity in insects and beyond.</title>
        <authorList>
            <person name="Fouks B."/>
            <person name="Harrison M.C."/>
            <person name="Mikhailova A.A."/>
            <person name="Marchal E."/>
            <person name="English S."/>
            <person name="Carruthers M."/>
            <person name="Jennings E.C."/>
            <person name="Chiamaka E.L."/>
            <person name="Frigard R.A."/>
            <person name="Pippel M."/>
            <person name="Attardo G.M."/>
            <person name="Benoit J.B."/>
            <person name="Bornberg-Bauer E."/>
            <person name="Tobe S.S."/>
        </authorList>
    </citation>
    <scope>NUCLEOTIDE SEQUENCE</scope>
    <source>
        <strain evidence="2">Stay&amp;Tobe</strain>
    </source>
</reference>
<comment type="caution">
    <text evidence="2">The sequence shown here is derived from an EMBL/GenBank/DDBJ whole genome shotgun (WGS) entry which is preliminary data.</text>
</comment>
<dbReference type="AlphaFoldDB" id="A0AAD8A2T8"/>
<evidence type="ECO:0000313" key="2">
    <source>
        <dbReference type="EMBL" id="KAJ9591429.1"/>
    </source>
</evidence>
<feature type="compositionally biased region" description="Polar residues" evidence="1">
    <location>
        <begin position="17"/>
        <end position="42"/>
    </location>
</feature>
<keyword evidence="3" id="KW-1185">Reference proteome</keyword>
<dbReference type="EMBL" id="JASPKZ010003868">
    <property type="protein sequence ID" value="KAJ9591429.1"/>
    <property type="molecule type" value="Genomic_DNA"/>
</dbReference>
<evidence type="ECO:0000313" key="3">
    <source>
        <dbReference type="Proteomes" id="UP001233999"/>
    </source>
</evidence>
<name>A0AAD8A2T8_DIPPU</name>